<proteinExistence type="predicted"/>
<gene>
    <name evidence="1" type="primary">CB042</name>
</gene>
<dbReference type="PANTHER" id="PTHR13518">
    <property type="entry name" value="PUTATIVE TREBLE-CLEF ZINC-FINGER C2ORF42 FAMILY MEMBER"/>
    <property type="match status" value="1"/>
</dbReference>
<dbReference type="PANTHER" id="PTHR13518:SF1">
    <property type="entry name" value="C2ORF42 HOMOLOG"/>
    <property type="match status" value="1"/>
</dbReference>
<dbReference type="OrthoDB" id="6506929at2759"/>
<name>A0A034WRW0_BACDO</name>
<dbReference type="AlphaFoldDB" id="A0A034WRW0"/>
<protein>
    <submittedName>
        <fullName evidence="1">Uncharacterized protein C2orf42</fullName>
    </submittedName>
</protein>
<organism evidence="1">
    <name type="scientific">Bactrocera dorsalis</name>
    <name type="common">Oriental fruit fly</name>
    <name type="synonym">Dacus dorsalis</name>
    <dbReference type="NCBI Taxonomy" id="27457"/>
    <lineage>
        <taxon>Eukaryota</taxon>
        <taxon>Metazoa</taxon>
        <taxon>Ecdysozoa</taxon>
        <taxon>Arthropoda</taxon>
        <taxon>Hexapoda</taxon>
        <taxon>Insecta</taxon>
        <taxon>Pterygota</taxon>
        <taxon>Neoptera</taxon>
        <taxon>Endopterygota</taxon>
        <taxon>Diptera</taxon>
        <taxon>Brachycera</taxon>
        <taxon>Muscomorpha</taxon>
        <taxon>Tephritoidea</taxon>
        <taxon>Tephritidae</taxon>
        <taxon>Bactrocera</taxon>
        <taxon>Bactrocera</taxon>
    </lineage>
</organism>
<accession>A0A034WRW0</accession>
<evidence type="ECO:0000313" key="1">
    <source>
        <dbReference type="EMBL" id="JAC56925.1"/>
    </source>
</evidence>
<dbReference type="EMBL" id="GAKP01002027">
    <property type="protein sequence ID" value="JAC56925.1"/>
    <property type="molecule type" value="Transcribed_RNA"/>
</dbReference>
<dbReference type="GO" id="GO:0005634">
    <property type="term" value="C:nucleus"/>
    <property type="evidence" value="ECO:0007669"/>
    <property type="project" value="TreeGrafter"/>
</dbReference>
<dbReference type="InterPro" id="IPR026049">
    <property type="entry name" value="C2orf42"/>
</dbReference>
<reference evidence="1" key="1">
    <citation type="journal article" date="2014" name="BMC Genomics">
        <title>Characterizing the developmental transcriptome of the oriental fruit fly, Bactrocera dorsalis (Diptera: Tephritidae) through comparative genomic analysis with Drosophila melanogaster utilizing modENCODE datasets.</title>
        <authorList>
            <person name="Geib S.M."/>
            <person name="Calla B."/>
            <person name="Hall B."/>
            <person name="Hou S."/>
            <person name="Manoukis N.C."/>
        </authorList>
    </citation>
    <scope>NUCLEOTIDE SEQUENCE</scope>
    <source>
        <strain evidence="1">Punador</strain>
    </source>
</reference>
<sequence>MDNSVAINSTTNHNDILHPGDPNLGLSFAITAEDIEDIKFHDAPFINGVKSLSSSALPNNVTTAHLELSDCKIELMDQFELTDQIDLSTTDDITLQQDHTWLGNGISILEAPILNNTTPIDSCATESTTLETANLTHSTTIYDNNSLLKSNNVVEAPPIELPTIAVVKKCPVKASDLVNSVNTRKFPPLPEKRSIIVNGVNTLEQHSAHVGSIVSSGDEPSLAFSSWLDYVIEVINESVGIVEERSVEHTFHVHEEIFAHFSKTFCTGVKLRMPSSTTVIKTGKYKGLIKYVWYFTSASTVRRIFTTKNISLETERIFEYNSDGEFVPYVIKPTVPTTDGKYKRVYPKMSLYKTHIWFESGSSEYKNSFKLEWLPSAFPKSHHGILKLEFTVRVQDPEEMQRTIAERVK</sequence>